<feature type="region of interest" description="Disordered" evidence="7">
    <location>
        <begin position="907"/>
        <end position="965"/>
    </location>
</feature>
<accession>A0ABR2B1X5</accession>
<gene>
    <name evidence="9" type="ORF">V6N12_029966</name>
</gene>
<protein>
    <recommendedName>
        <fullName evidence="3">HECT-type E3 ubiquitin transferase</fullName>
        <ecNumber evidence="3">2.3.2.26</ecNumber>
    </recommendedName>
</protein>
<dbReference type="PANTHER" id="PTHR45670">
    <property type="entry name" value="E3 UBIQUITIN-PROTEIN LIGASE TRIP12"/>
    <property type="match status" value="1"/>
</dbReference>
<evidence type="ECO:0000256" key="4">
    <source>
        <dbReference type="ARBA" id="ARBA00022679"/>
    </source>
</evidence>
<feature type="compositionally biased region" description="Basic and acidic residues" evidence="7">
    <location>
        <begin position="133"/>
        <end position="147"/>
    </location>
</feature>
<feature type="domain" description="HECT" evidence="8">
    <location>
        <begin position="1226"/>
        <end position="1608"/>
    </location>
</feature>
<dbReference type="Gene3D" id="3.90.1750.10">
    <property type="entry name" value="Hect, E3 ligase catalytic domains"/>
    <property type="match status" value="1"/>
</dbReference>
<dbReference type="EC" id="2.3.2.26" evidence="3"/>
<dbReference type="PANTHER" id="PTHR45670:SF10">
    <property type="entry name" value="E3 UBIQUITIN-PROTEIN LIGASE UPL4"/>
    <property type="match status" value="1"/>
</dbReference>
<evidence type="ECO:0000256" key="3">
    <source>
        <dbReference type="ARBA" id="ARBA00012485"/>
    </source>
</evidence>
<dbReference type="Gene3D" id="1.25.10.10">
    <property type="entry name" value="Leucine-rich Repeat Variant"/>
    <property type="match status" value="1"/>
</dbReference>
<evidence type="ECO:0000259" key="8">
    <source>
        <dbReference type="PROSITE" id="PS50237"/>
    </source>
</evidence>
<keyword evidence="10" id="KW-1185">Reference proteome</keyword>
<dbReference type="Pfam" id="PF00632">
    <property type="entry name" value="HECT"/>
    <property type="match status" value="1"/>
</dbReference>
<sequence>MIIGKARTFEAPAAGRGEKRSSIFYHLIPFFIILPKEKKQIQMESRGQKRMETTDELPADKRACSSLDFRPSSSNCSSIRTHLNSPISTPDADMETSSSASGSTRSDDEKEEDSAYGSCDSDDAEQQPRHHILRDYQRRRSSSDHGKLSSILSNLNEEGNGGSGQLAALTELCEVLSFCNEDSLSSLMADSLSPILVKLATNESNANIMLLAIRGMTYLCDVYPRSSGFLVRHDAVPTLCERLLAIEYVDVAEQCLQALEKISRDQPLACLQAGAIMAVLNFIDFFSISVQRVALSTVVNICKRLPSEGPAPFSEAVPKLCDLLQHEDQQLVESVATCLIKISERMCQSSELLEELCKHELISQVTHLVKLNTRTTLSQPIYNGLIGLLVKLSSGSFVAFRNLYELNISSTLKAVLSTYDTSHGISSPYIVDGTCNQVHEVLKLLNELLPTSTGDQANQVVSDKESFLADHHDLLQRFGMDLFPMLVQVVNSGANIYVCYGCLSVIRKLVFLSKPDMLAELLKTANIPSFLAGVFTRKDHHLLMLALQIVEIILQKLSDVFLKSFVKEGVFFAIDALLIPEKCSQPMLLVFGGIQPSFDSSQKSSARDFQRCLCHAFDAVPFSSVPSCKIDKDTVCNLAKHIETNYFAPELVESDKGMTDVLQNLRTFSAALSNLIDMPVDGDTPAQHEEQFYCILHQIMLKLNGREPVSTFEFIESGIVKSLMHYLSDGLYMRENVEFNCNYDHLVVLGKRFQVFAMLFFTYSDILVEDLPLSILIQKLQNALSSLENFPVIPSHGFRQRNSFATVPNGRCVMYPCFRVRFVRGEGETCLSDCAEDVLAVDPFSSLDAIEGYLWPKIFTKRTENGELNAEALEQRDILPDLPNTNSSPGESSGFIDSMSTDLQEMQEDGTNLSQMTSEQVHFGESNSGEAMSLDETNKGSAGKEQEFPTESTKTMKTPCSASGGNDIEDLSPRLLLYLEGHQLDRTLTLYQVILQQLLNSEKEFITWSKLWSRVYTITYRRAVESKQDDPQRHTFLEYKSSISDNKTASMQNMAFFSSMFASKLASDLDKSSPIYDILFLLKILEGINKYSFNLMSCEKICAFAEGRIDNLDHLKVMVHSIPQNEFVSSRLTGKLEQQMRDAFTLSTSGMPLWCNDLISSCPFLFGFEARCKYFRLAAFGPRRVQHNAISRSNSGASNDRQTTSGGLPRKKFLVSRDKILDSATRMMDLHARYKGLLEVEYSEEVGTGLGPTLEFYTLVSHEFQKSGLGMWREDHNSFITSKILPTGSVILRNSFGLFLRPCSPKSDSNGGIQFPQVLKKFVLLGQIVAKAIQDGRVLDVPFSKAFYKLILGQDLSLFDIKSFDPELGRTLLEFHAIVNRKRHLESVCVENSSLEKDLWFRDTRIEDLCLDFTLPGYPDYVLSSECNHKVVNLDNLEDYVELVVDATIHSGIARQVEAFKSGFNQVFSISHLRIFTEEELERLLCGERDYWVFNELLEHIKFDHGYTASSPPIINLLEIIQEFEYVQRRAFLQFVTGAPRLPPGGLASLNPKLTIVRKHSSNCADTELPSVMTCANYLKLPPYSSKEKMKEKLLYAITEGQGSFHLS</sequence>
<dbReference type="InterPro" id="IPR000569">
    <property type="entry name" value="HECT_dom"/>
</dbReference>
<dbReference type="Pfam" id="PF25579">
    <property type="entry name" value="TPR_TRIP12_N"/>
    <property type="match status" value="1"/>
</dbReference>
<evidence type="ECO:0000256" key="7">
    <source>
        <dbReference type="SAM" id="MobiDB-lite"/>
    </source>
</evidence>
<feature type="compositionally biased region" description="Acidic residues" evidence="7">
    <location>
        <begin position="109"/>
        <end position="125"/>
    </location>
</feature>
<feature type="compositionally biased region" description="Basic and acidic residues" evidence="7">
    <location>
        <begin position="936"/>
        <end position="947"/>
    </location>
</feature>
<feature type="compositionally biased region" description="Polar residues" evidence="7">
    <location>
        <begin position="71"/>
        <end position="88"/>
    </location>
</feature>
<dbReference type="SUPFAM" id="SSF56204">
    <property type="entry name" value="Hect, E3 ligase catalytic domain"/>
    <property type="match status" value="1"/>
</dbReference>
<evidence type="ECO:0000256" key="2">
    <source>
        <dbReference type="ARBA" id="ARBA00006331"/>
    </source>
</evidence>
<evidence type="ECO:0000256" key="1">
    <source>
        <dbReference type="ARBA" id="ARBA00000885"/>
    </source>
</evidence>
<dbReference type="InterPro" id="IPR016024">
    <property type="entry name" value="ARM-type_fold"/>
</dbReference>
<evidence type="ECO:0000256" key="6">
    <source>
        <dbReference type="PROSITE-ProRule" id="PRU00104"/>
    </source>
</evidence>
<dbReference type="Proteomes" id="UP001472677">
    <property type="component" value="Unassembled WGS sequence"/>
</dbReference>
<dbReference type="InterPro" id="IPR035983">
    <property type="entry name" value="Hect_E3_ubiquitin_ligase"/>
</dbReference>
<dbReference type="InterPro" id="IPR011989">
    <property type="entry name" value="ARM-like"/>
</dbReference>
<feature type="compositionally biased region" description="Polar residues" evidence="7">
    <location>
        <begin position="949"/>
        <end position="964"/>
    </location>
</feature>
<feature type="region of interest" description="Disordered" evidence="7">
    <location>
        <begin position="42"/>
        <end position="154"/>
    </location>
</feature>
<comment type="catalytic activity">
    <reaction evidence="1">
        <text>S-ubiquitinyl-[E2 ubiquitin-conjugating enzyme]-L-cysteine + [acceptor protein]-L-lysine = [E2 ubiquitin-conjugating enzyme]-L-cysteine + N(6)-ubiquitinyl-[acceptor protein]-L-lysine.</text>
        <dbReference type="EC" id="2.3.2.26"/>
    </reaction>
</comment>
<dbReference type="CDD" id="cd00078">
    <property type="entry name" value="HECTc"/>
    <property type="match status" value="1"/>
</dbReference>
<reference evidence="9 10" key="1">
    <citation type="journal article" date="2024" name="G3 (Bethesda)">
        <title>Genome assembly of Hibiscus sabdariffa L. provides insights into metabolisms of medicinal natural products.</title>
        <authorList>
            <person name="Kim T."/>
        </authorList>
    </citation>
    <scope>NUCLEOTIDE SEQUENCE [LARGE SCALE GENOMIC DNA]</scope>
    <source>
        <strain evidence="9">TK-2024</strain>
        <tissue evidence="9">Old leaves</tissue>
    </source>
</reference>
<dbReference type="EMBL" id="JBBPBM010000221">
    <property type="protein sequence ID" value="KAK8500249.1"/>
    <property type="molecule type" value="Genomic_DNA"/>
</dbReference>
<dbReference type="InterPro" id="IPR045322">
    <property type="entry name" value="HECTD1/TRIP12-like"/>
</dbReference>
<evidence type="ECO:0000256" key="5">
    <source>
        <dbReference type="ARBA" id="ARBA00022786"/>
    </source>
</evidence>
<feature type="compositionally biased region" description="Polar residues" evidence="7">
    <location>
        <begin position="907"/>
        <end position="930"/>
    </location>
</feature>
<feature type="compositionally biased region" description="Basic and acidic residues" evidence="7">
    <location>
        <begin position="42"/>
        <end position="63"/>
    </location>
</feature>
<evidence type="ECO:0000313" key="10">
    <source>
        <dbReference type="Proteomes" id="UP001472677"/>
    </source>
</evidence>
<evidence type="ECO:0000313" key="9">
    <source>
        <dbReference type="EMBL" id="KAK8500249.1"/>
    </source>
</evidence>
<organism evidence="9 10">
    <name type="scientific">Hibiscus sabdariffa</name>
    <name type="common">roselle</name>
    <dbReference type="NCBI Taxonomy" id="183260"/>
    <lineage>
        <taxon>Eukaryota</taxon>
        <taxon>Viridiplantae</taxon>
        <taxon>Streptophyta</taxon>
        <taxon>Embryophyta</taxon>
        <taxon>Tracheophyta</taxon>
        <taxon>Spermatophyta</taxon>
        <taxon>Magnoliopsida</taxon>
        <taxon>eudicotyledons</taxon>
        <taxon>Gunneridae</taxon>
        <taxon>Pentapetalae</taxon>
        <taxon>rosids</taxon>
        <taxon>malvids</taxon>
        <taxon>Malvales</taxon>
        <taxon>Malvaceae</taxon>
        <taxon>Malvoideae</taxon>
        <taxon>Hibiscus</taxon>
    </lineage>
</organism>
<dbReference type="PROSITE" id="PS50237">
    <property type="entry name" value="HECT"/>
    <property type="match status" value="1"/>
</dbReference>
<proteinExistence type="inferred from homology"/>
<comment type="similarity">
    <text evidence="2">Belongs to the UPL family. K-HECT subfamily.</text>
</comment>
<dbReference type="Gene3D" id="3.30.2410.10">
    <property type="entry name" value="Hect, E3 ligase catalytic domain"/>
    <property type="match status" value="1"/>
</dbReference>
<keyword evidence="5 6" id="KW-0833">Ubl conjugation pathway</keyword>
<comment type="caution">
    <text evidence="9">The sequence shown here is derived from an EMBL/GenBank/DDBJ whole genome shotgun (WGS) entry which is preliminary data.</text>
</comment>
<feature type="active site" description="Glycyl thioester intermediate" evidence="6">
    <location>
        <position position="1575"/>
    </location>
</feature>
<dbReference type="SMART" id="SM00119">
    <property type="entry name" value="HECTc"/>
    <property type="match status" value="1"/>
</dbReference>
<name>A0ABR2B1X5_9ROSI</name>
<dbReference type="SUPFAM" id="SSF48371">
    <property type="entry name" value="ARM repeat"/>
    <property type="match status" value="1"/>
</dbReference>
<feature type="region of interest" description="Disordered" evidence="7">
    <location>
        <begin position="878"/>
        <end position="897"/>
    </location>
</feature>
<keyword evidence="4" id="KW-0808">Transferase</keyword>
<dbReference type="InterPro" id="IPR057948">
    <property type="entry name" value="TPR_TRIP12_N"/>
</dbReference>